<dbReference type="RefSeq" id="WP_160181634.1">
    <property type="nucleotide sequence ID" value="NZ_CP047656.1"/>
</dbReference>
<comment type="subcellular location">
    <subcellularLocation>
        <location evidence="1 7">Periplasm</location>
    </subcellularLocation>
</comment>
<dbReference type="InterPro" id="IPR017585">
    <property type="entry name" value="SAF_FlgA"/>
</dbReference>
<evidence type="ECO:0000259" key="8">
    <source>
        <dbReference type="SMART" id="SM00858"/>
    </source>
</evidence>
<dbReference type="Gene3D" id="3.90.1210.10">
    <property type="entry name" value="Antifreeze-like/N-acetylneuraminic acid synthase C-terminal domain"/>
    <property type="match status" value="1"/>
</dbReference>
<proteinExistence type="inferred from homology"/>
<dbReference type="Proteomes" id="UP000464524">
    <property type="component" value="Chromosome"/>
</dbReference>
<evidence type="ECO:0000313" key="9">
    <source>
        <dbReference type="EMBL" id="QHJ13545.1"/>
    </source>
</evidence>
<dbReference type="GO" id="GO:0044780">
    <property type="term" value="P:bacterial-type flagellum assembly"/>
    <property type="evidence" value="ECO:0007669"/>
    <property type="project" value="InterPro"/>
</dbReference>
<evidence type="ECO:0000256" key="1">
    <source>
        <dbReference type="ARBA" id="ARBA00004418"/>
    </source>
</evidence>
<evidence type="ECO:0000256" key="2">
    <source>
        <dbReference type="ARBA" id="ARBA00010474"/>
    </source>
</evidence>
<feature type="domain" description="SAF" evidence="8">
    <location>
        <begin position="114"/>
        <end position="176"/>
    </location>
</feature>
<keyword evidence="5 7" id="KW-0574">Periplasm</keyword>
<evidence type="ECO:0000256" key="7">
    <source>
        <dbReference type="RuleBase" id="RU362063"/>
    </source>
</evidence>
<dbReference type="SMART" id="SM00858">
    <property type="entry name" value="SAF"/>
    <property type="match status" value="1"/>
</dbReference>
<evidence type="ECO:0000313" key="10">
    <source>
        <dbReference type="Proteomes" id="UP000464524"/>
    </source>
</evidence>
<dbReference type="InterPro" id="IPR013974">
    <property type="entry name" value="SAF"/>
</dbReference>
<name>A0A857JNA2_9ALTE</name>
<keyword evidence="4 7" id="KW-0732">Signal</keyword>
<comment type="function">
    <text evidence="6 7">Involved in the assembly process of the P-ring formation. It may associate with FlgF on the rod constituting a structure essential for the P-ring assembly or may act as a modulator protein for the P-ring assembly.</text>
</comment>
<sequence length="236" mass="25638">MNNIAIYKVLVSITLLAFTHSVGFASTSSHKTRSAQLITGAEQFVASQINTSAEAHLNISTADIDERINLPICPTPIVYSVNADSLQQSNIAVKAQCQQTNWYMYLMVNVKQMQPVVVISNAVSPGTILNQSNIKLIDMNRSLLRRTTFSALDDVLGARIKRRVRPGQPITPNNLCFVCKGDTIVINASNSMMQVKATGVAMQDGNIGDTISVTNSRSKKQINARVASTSEVVVNI</sequence>
<feature type="signal peptide" evidence="7">
    <location>
        <begin position="1"/>
        <end position="25"/>
    </location>
</feature>
<organism evidence="9 10">
    <name type="scientific">Paraglaciecola mesophila</name>
    <dbReference type="NCBI Taxonomy" id="197222"/>
    <lineage>
        <taxon>Bacteria</taxon>
        <taxon>Pseudomonadati</taxon>
        <taxon>Pseudomonadota</taxon>
        <taxon>Gammaproteobacteria</taxon>
        <taxon>Alteromonadales</taxon>
        <taxon>Alteromonadaceae</taxon>
        <taxon>Paraglaciecola</taxon>
    </lineage>
</organism>
<evidence type="ECO:0000256" key="6">
    <source>
        <dbReference type="ARBA" id="ARBA00025643"/>
    </source>
</evidence>
<dbReference type="Gene3D" id="2.30.30.760">
    <property type="match status" value="1"/>
</dbReference>
<dbReference type="KEGG" id="pmes:FX988_03811"/>
<protein>
    <recommendedName>
        <fullName evidence="3 7">Flagella basal body P-ring formation protein FlgA</fullName>
    </recommendedName>
</protein>
<dbReference type="CDD" id="cd11614">
    <property type="entry name" value="SAF_CpaB_FlgA_like"/>
    <property type="match status" value="1"/>
</dbReference>
<dbReference type="GO" id="GO:0042597">
    <property type="term" value="C:periplasmic space"/>
    <property type="evidence" value="ECO:0007669"/>
    <property type="project" value="UniProtKB-SubCell"/>
</dbReference>
<keyword evidence="7" id="KW-1005">Bacterial flagellum biogenesis</keyword>
<dbReference type="InterPro" id="IPR041231">
    <property type="entry name" value="FlgA_N"/>
</dbReference>
<dbReference type="Pfam" id="PF17656">
    <property type="entry name" value="ChapFlgA_N"/>
    <property type="match status" value="1"/>
</dbReference>
<feature type="chain" id="PRO_5033102128" description="Flagella basal body P-ring formation protein FlgA" evidence="7">
    <location>
        <begin position="26"/>
        <end position="236"/>
    </location>
</feature>
<dbReference type="OrthoDB" id="5729023at2"/>
<reference evidence="9 10" key="1">
    <citation type="submission" date="2019-12" db="EMBL/GenBank/DDBJ databases">
        <title>Genome sequencing and assembly of endphytes of Porphyra tenera.</title>
        <authorList>
            <person name="Park J.M."/>
            <person name="Shin R."/>
            <person name="Jo S.H."/>
        </authorList>
    </citation>
    <scope>NUCLEOTIDE SEQUENCE [LARGE SCALE GENOMIC DNA]</scope>
    <source>
        <strain evidence="9 10">GPM4</strain>
    </source>
</reference>
<keyword evidence="10" id="KW-1185">Reference proteome</keyword>
<evidence type="ECO:0000256" key="5">
    <source>
        <dbReference type="ARBA" id="ARBA00022764"/>
    </source>
</evidence>
<dbReference type="PANTHER" id="PTHR36307:SF1">
    <property type="entry name" value="FLAGELLA BASAL BODY P-RING FORMATION PROTEIN FLGA"/>
    <property type="match status" value="1"/>
</dbReference>
<comment type="similarity">
    <text evidence="2 7">Belongs to the FlgA family.</text>
</comment>
<dbReference type="EMBL" id="CP047656">
    <property type="protein sequence ID" value="QHJ13545.1"/>
    <property type="molecule type" value="Genomic_DNA"/>
</dbReference>
<dbReference type="AlphaFoldDB" id="A0A857JNA2"/>
<evidence type="ECO:0000256" key="4">
    <source>
        <dbReference type="ARBA" id="ARBA00022729"/>
    </source>
</evidence>
<dbReference type="NCBIfam" id="TIGR03170">
    <property type="entry name" value="flgA_cterm"/>
    <property type="match status" value="1"/>
</dbReference>
<gene>
    <name evidence="9" type="ORF">FX988_03811</name>
</gene>
<accession>A0A857JNA2</accession>
<dbReference type="PANTHER" id="PTHR36307">
    <property type="entry name" value="FLAGELLA BASAL BODY P-RING FORMATION PROTEIN FLGA"/>
    <property type="match status" value="1"/>
</dbReference>
<dbReference type="Pfam" id="PF13144">
    <property type="entry name" value="ChapFlgA"/>
    <property type="match status" value="1"/>
</dbReference>
<dbReference type="InterPro" id="IPR039246">
    <property type="entry name" value="Flagellar_FlgA"/>
</dbReference>
<evidence type="ECO:0000256" key="3">
    <source>
        <dbReference type="ARBA" id="ARBA00014754"/>
    </source>
</evidence>